<dbReference type="InterPro" id="IPR027417">
    <property type="entry name" value="P-loop_NTPase"/>
</dbReference>
<sequence length="661" mass="77197">MPSSIITPKTKKDIFDTLKGEAGTFGLLSDNSLFEFINEIWDLRSMPSEDPRFSDAYGDTVQHIINNDDWDIDFIFTQRFKLFDDDEIFKKFIDSVVSPKFKKDEDEITKFVLLLNPYLEKDGFKLAISDFLNEIPVYTLQRSETINNLPLAFKVNDVNFFVRSILTGRSNRASSHEKPTIFPCFVLAFNNGWNDYTIKNEFSLFYYDHSENVDSIGQVKIMQNDKEKTTLESLPLTFTNLSEEFCSLGQSEDYYRILKRLLKRDFESVLYAIKDAAFFTEVQEKFEENRIFINSLIRYDEQERLLRVVKYKIYEYDLSRLYKFDYQFLPSFADTPITINFDFDTNHEFPNRIYAFIGKNGTGKTQLLTSLPLNISANKDAVFSPKTPLFSKVIAVSYSVFDTFKIPVKSASFNYVICGLRNDKGEQMTDRGLMLRFHNSWKQIKKMKRISQWRKILLNFIDKDLVNEFLVLKEATNLDLDENPYEVKIEIFNKLRKTLSSGQSITLYIITEIVSHIRLDSLILYDEPETHLHPNAITELMNTIYELVNQFQSYCIIATHSPIIIRELPSRSVFVVEREANVPSVRRIGLESFGENLSTLTDEVFGNKSVYKQYKQIIDQFIKEGKTYEYIVSVLQFDEIPLSLNTRLYIKGMIKATNERT</sequence>
<keyword evidence="3" id="KW-0067">ATP-binding</keyword>
<accession>A0A563U0U2</accession>
<dbReference type="InterPro" id="IPR041427">
    <property type="entry name" value="AbiJ-NTD3"/>
</dbReference>
<evidence type="ECO:0000313" key="4">
    <source>
        <dbReference type="Proteomes" id="UP000320042"/>
    </source>
</evidence>
<dbReference type="AlphaFoldDB" id="A0A563U0U2"/>
<dbReference type="InterPro" id="IPR041685">
    <property type="entry name" value="AAA_GajA/Old/RecF-like"/>
</dbReference>
<evidence type="ECO:0000259" key="1">
    <source>
        <dbReference type="Pfam" id="PF13175"/>
    </source>
</evidence>
<reference evidence="3 4" key="1">
    <citation type="submission" date="2019-07" db="EMBL/GenBank/DDBJ databases">
        <authorList>
            <person name="Kim J."/>
        </authorList>
    </citation>
    <scope>NUCLEOTIDE SEQUENCE [LARGE SCALE GENOMIC DNA]</scope>
    <source>
        <strain evidence="4">dk17</strain>
    </source>
</reference>
<keyword evidence="4" id="KW-1185">Reference proteome</keyword>
<comment type="caution">
    <text evidence="3">The sequence shown here is derived from an EMBL/GenBank/DDBJ whole genome shotgun (WGS) entry which is preliminary data.</text>
</comment>
<dbReference type="OrthoDB" id="9815944at2"/>
<dbReference type="EMBL" id="VOEJ01000009">
    <property type="protein sequence ID" value="TWR25265.1"/>
    <property type="molecule type" value="Genomic_DNA"/>
</dbReference>
<dbReference type="PANTHER" id="PTHR43581:SF2">
    <property type="entry name" value="EXCINUCLEASE ATPASE SUBUNIT"/>
    <property type="match status" value="1"/>
</dbReference>
<dbReference type="PANTHER" id="PTHR43581">
    <property type="entry name" value="ATP/GTP PHOSPHATASE"/>
    <property type="match status" value="1"/>
</dbReference>
<gene>
    <name evidence="3" type="ORF">FPZ43_17505</name>
</gene>
<keyword evidence="3" id="KW-0547">Nucleotide-binding</keyword>
<dbReference type="Proteomes" id="UP000320042">
    <property type="component" value="Unassembled WGS sequence"/>
</dbReference>
<dbReference type="RefSeq" id="WP_146383236.1">
    <property type="nucleotide sequence ID" value="NZ_VOEJ01000009.1"/>
</dbReference>
<dbReference type="Pfam" id="PF13175">
    <property type="entry name" value="AAA_15"/>
    <property type="match status" value="1"/>
</dbReference>
<protein>
    <submittedName>
        <fullName evidence="3">ATP-binding protein</fullName>
    </submittedName>
</protein>
<proteinExistence type="predicted"/>
<name>A0A563U0U2_9SPHI</name>
<dbReference type="SUPFAM" id="SSF52540">
    <property type="entry name" value="P-loop containing nucleoside triphosphate hydrolases"/>
    <property type="match status" value="1"/>
</dbReference>
<organism evidence="3 4">
    <name type="scientific">Mucilaginibacter pallidiroseus</name>
    <dbReference type="NCBI Taxonomy" id="2599295"/>
    <lineage>
        <taxon>Bacteria</taxon>
        <taxon>Pseudomonadati</taxon>
        <taxon>Bacteroidota</taxon>
        <taxon>Sphingobacteriia</taxon>
        <taxon>Sphingobacteriales</taxon>
        <taxon>Sphingobacteriaceae</taxon>
        <taxon>Mucilaginibacter</taxon>
    </lineage>
</organism>
<dbReference type="GO" id="GO:0005524">
    <property type="term" value="F:ATP binding"/>
    <property type="evidence" value="ECO:0007669"/>
    <property type="project" value="UniProtKB-KW"/>
</dbReference>
<dbReference type="InterPro" id="IPR051396">
    <property type="entry name" value="Bact_Antivir_Def_Nuclease"/>
</dbReference>
<feature type="domain" description="AbiJ-NTD3" evidence="2">
    <location>
        <begin position="6"/>
        <end position="143"/>
    </location>
</feature>
<evidence type="ECO:0000259" key="2">
    <source>
        <dbReference type="Pfam" id="PF18860"/>
    </source>
</evidence>
<dbReference type="Pfam" id="PF18860">
    <property type="entry name" value="AbiJ_NTD3"/>
    <property type="match status" value="1"/>
</dbReference>
<dbReference type="Gene3D" id="3.40.50.300">
    <property type="entry name" value="P-loop containing nucleotide triphosphate hydrolases"/>
    <property type="match status" value="1"/>
</dbReference>
<evidence type="ECO:0000313" key="3">
    <source>
        <dbReference type="EMBL" id="TWR25265.1"/>
    </source>
</evidence>
<feature type="domain" description="Endonuclease GajA/Old nuclease/RecF-like AAA" evidence="1">
    <location>
        <begin position="496"/>
        <end position="565"/>
    </location>
</feature>